<protein>
    <recommendedName>
        <fullName evidence="4">PilY1 beta-propeller domain-containing protein</fullName>
    </recommendedName>
</protein>
<dbReference type="Pfam" id="PF05567">
    <property type="entry name" value="T4P_PilY1"/>
    <property type="match status" value="1"/>
</dbReference>
<reference evidence="5 6" key="1">
    <citation type="submission" date="2021-04" db="EMBL/GenBank/DDBJ databases">
        <title>The genome sequence of type strain Ideonella paludis KCTC 32238.</title>
        <authorList>
            <person name="Liu Y."/>
        </authorList>
    </citation>
    <scope>NUCLEOTIDE SEQUENCE [LARGE SCALE GENOMIC DNA]</scope>
    <source>
        <strain evidence="5 6">KCTC 32238</strain>
    </source>
</reference>
<dbReference type="InterPro" id="IPR008707">
    <property type="entry name" value="B-propeller_PilY1"/>
</dbReference>
<name>A0ABS5DX32_9BURK</name>
<gene>
    <name evidence="5" type="ORF">KAK11_10235</name>
</gene>
<evidence type="ECO:0000256" key="1">
    <source>
        <dbReference type="ARBA" id="ARBA00022723"/>
    </source>
</evidence>
<evidence type="ECO:0000259" key="4">
    <source>
        <dbReference type="Pfam" id="PF05567"/>
    </source>
</evidence>
<evidence type="ECO:0000256" key="2">
    <source>
        <dbReference type="ARBA" id="ARBA00022837"/>
    </source>
</evidence>
<evidence type="ECO:0000256" key="3">
    <source>
        <dbReference type="SAM" id="MobiDB-lite"/>
    </source>
</evidence>
<comment type="caution">
    <text evidence="5">The sequence shown here is derived from an EMBL/GenBank/DDBJ whole genome shotgun (WGS) entry which is preliminary data.</text>
</comment>
<keyword evidence="1" id="KW-0479">Metal-binding</keyword>
<evidence type="ECO:0000313" key="6">
    <source>
        <dbReference type="Proteomes" id="UP000672097"/>
    </source>
</evidence>
<dbReference type="EMBL" id="JAGQDG010000003">
    <property type="protein sequence ID" value="MBQ0935708.1"/>
    <property type="molecule type" value="Genomic_DNA"/>
</dbReference>
<organism evidence="5 6">
    <name type="scientific">Ideonella paludis</name>
    <dbReference type="NCBI Taxonomy" id="1233411"/>
    <lineage>
        <taxon>Bacteria</taxon>
        <taxon>Pseudomonadati</taxon>
        <taxon>Pseudomonadota</taxon>
        <taxon>Betaproteobacteria</taxon>
        <taxon>Burkholderiales</taxon>
        <taxon>Sphaerotilaceae</taxon>
        <taxon>Ideonella</taxon>
    </lineage>
</organism>
<feature type="domain" description="PilY1 beta-propeller" evidence="4">
    <location>
        <begin position="871"/>
        <end position="1210"/>
    </location>
</feature>
<sequence length="1415" mass="149571">MKKVFQRLAKLSGLGLLIGTVVWVAAQSQVTSPIGSYLELGGQVTGPAASPTLNSTLDLSGNDQVRWTSYFQSKLDGPHESEGVLDIPPGHTWLAGSVRKPAHVSLQWSVNGQWVSTEPAQGALVTQVKWSYTPPSVFSAQSSTPTAAYLWGLGDAYRLIPYKDKMFVSLRNQDAPQGPNVGTLNSGYIKCRMAFGVLPEPNAPCTFPADPPNSWTPRTLSMYGYSFADKETPGAADSGNGLAWRSSTVPLEIVNYEAGEMFMGMEKADGSGNYVVCTNLDTFTHCGQWKVSDGKAWGAAPVINLGSVGTKYFMLVDGFDTVVCFDSVTRAECGRTRYPGAYASEYLLATQSITLAGRLFIFNPRSSQLYCHNPATNGPCASWSAAGTTMGPQTYPAVYPYLNRDGSARGVCAPLRRCVDLDGLNFEPSLTYQNAFSQEMNFGFHHIDSFVGSRMFTRYGPMNRCFDFATDSSCGFAFLPKAAYHPSVPAQAYGMQHTYTARLDPTRPNCILIVGMNGQADLLDADSLGSFYSYAPHRPCGGGSSSKLPDVDVSPAVGLQCDGTRTKVQGWDQVRLSSSLPWGGANGLSGVTVTLKDANGTTLPARLNPVRQMPYGSYKLDISDIPYADFPHLKVSFTLASPSGLQAQGKAGADVTWKGDPMQVCVGTQAPPAPDCQTVATLNVKSTLLGSSVSEALSVSKVLSPGGSSTGYSAIATATSARAVLTDRGPRDPRTQVTQGRWSLSDFSGDLWAFGLNNQGQIDGSRYFSAQAGTLAPAQRPVYVATPSGGAMPVKPLEWAGLTPSQQAALNTNLSGLTDTQGAARLDYLRGTDGPFRARGGKVLGPVLSSSPAMLPPSATLGLSEKAYPGYTAYRSSVTRAHPMALFGGNDGALHGYEVRPDGLREAWSFVPNVMLPRAANFADASLAGVRANPYFVDNIPMVGHTDVGGSQGWRAVAVMTYGRGARAITALDVTSANLEQGAGVLFEYSNTTDPALKDLGYIVSQPVSNNAFMAQQIVQMATPDGAGRRSAVLVGNGINSNDGAGGQAHSGTGKPVLYAFYFDRSGSPRWHRWAVDELWPGAASEPGLNVNNGLSTPTPVDVDGDGRVDVVYAGDQQGNLWRFDVRNPDAASVTRLFQTDAQQPITQAPFVTANPLASGCGLAEAKASAAAKRCWQVVFGTGAGISPLLGSANVATQSLYGVLDRGRGQSVALGSLTRIDYALNEVVRGVEYRALTPTQVDYAGGALGWRIDLQAFEHGVGAPRLQTSGLVMFSSIRPVTPERASNVCIGPRSWLNEVDPLQGYSALVPFDTNGDGRIDAQDRLAASSNQPLSPSGMAVSGAQFGPPAVLLASSSQAQQMSLLLPSLGQDTGQVNAWSGGPGQGGSNPAPGSNSAALTHANPAKLGRMTWREVY</sequence>
<dbReference type="InterPro" id="IPR028994">
    <property type="entry name" value="Integrin_alpha_N"/>
</dbReference>
<proteinExistence type="predicted"/>
<keyword evidence="2" id="KW-0106">Calcium</keyword>
<dbReference type="SUPFAM" id="SSF69318">
    <property type="entry name" value="Integrin alpha N-terminal domain"/>
    <property type="match status" value="1"/>
</dbReference>
<accession>A0ABS5DX32</accession>
<dbReference type="Proteomes" id="UP000672097">
    <property type="component" value="Unassembled WGS sequence"/>
</dbReference>
<dbReference type="RefSeq" id="WP_210808878.1">
    <property type="nucleotide sequence ID" value="NZ_JAGQDG010000003.1"/>
</dbReference>
<keyword evidence="6" id="KW-1185">Reference proteome</keyword>
<evidence type="ECO:0000313" key="5">
    <source>
        <dbReference type="EMBL" id="MBQ0935708.1"/>
    </source>
</evidence>
<feature type="region of interest" description="Disordered" evidence="3">
    <location>
        <begin position="1373"/>
        <end position="1401"/>
    </location>
</feature>